<keyword evidence="2" id="KW-1185">Reference proteome</keyword>
<protein>
    <submittedName>
        <fullName evidence="3">Vps16_C domain-containing protein</fullName>
    </submittedName>
</protein>
<organism evidence="3">
    <name type="scientific">Nippostrongylus brasiliensis</name>
    <name type="common">Rat hookworm</name>
    <dbReference type="NCBI Taxonomy" id="27835"/>
    <lineage>
        <taxon>Eukaryota</taxon>
        <taxon>Metazoa</taxon>
        <taxon>Ecdysozoa</taxon>
        <taxon>Nematoda</taxon>
        <taxon>Chromadorea</taxon>
        <taxon>Rhabditida</taxon>
        <taxon>Rhabditina</taxon>
        <taxon>Rhabditomorpha</taxon>
        <taxon>Strongyloidea</taxon>
        <taxon>Heligmosomidae</taxon>
        <taxon>Nippostrongylus</taxon>
    </lineage>
</organism>
<evidence type="ECO:0000313" key="1">
    <source>
        <dbReference type="EMBL" id="VDL66825.1"/>
    </source>
</evidence>
<name>A0A0N4XL33_NIPBR</name>
<dbReference type="Proteomes" id="UP000271162">
    <property type="component" value="Unassembled WGS sequence"/>
</dbReference>
<reference evidence="3" key="1">
    <citation type="submission" date="2017-02" db="UniProtKB">
        <authorList>
            <consortium name="WormBaseParasite"/>
        </authorList>
    </citation>
    <scope>IDENTIFICATION</scope>
</reference>
<dbReference type="STRING" id="27835.A0A0N4XL33"/>
<evidence type="ECO:0000313" key="3">
    <source>
        <dbReference type="WBParaSite" id="NBR_0000323501-mRNA-1"/>
    </source>
</evidence>
<accession>A0A0N4XL33</accession>
<evidence type="ECO:0000313" key="2">
    <source>
        <dbReference type="Proteomes" id="UP000271162"/>
    </source>
</evidence>
<reference evidence="1 2" key="2">
    <citation type="submission" date="2018-11" db="EMBL/GenBank/DDBJ databases">
        <authorList>
            <consortium name="Pathogen Informatics"/>
        </authorList>
    </citation>
    <scope>NUCLEOTIDE SEQUENCE [LARGE SCALE GENOMIC DNA]</scope>
</reference>
<dbReference type="WBParaSite" id="NBR_0000323501-mRNA-1">
    <property type="protein sequence ID" value="NBR_0000323501-mRNA-1"/>
    <property type="gene ID" value="NBR_0000323501"/>
</dbReference>
<dbReference type="AlphaFoldDB" id="A0A0N4XL33"/>
<gene>
    <name evidence="1" type="ORF">NBR_LOCUS3236</name>
</gene>
<proteinExistence type="predicted"/>
<sequence length="143" mass="16121">MDNPREFNPDSFWSQSFDTLLEFGVQPRSTSEEPTAFLGSTDEISVAVFTKPSEPVKEASHQPAQGSSIRVRLLTKGCRQNLVDAALARVPREGLRHVKYYIKALSMLEMKGVEADKAMNFLVDSHLSDKQVVFNLFFYSFIS</sequence>
<dbReference type="EMBL" id="UYSL01004638">
    <property type="protein sequence ID" value="VDL66825.1"/>
    <property type="molecule type" value="Genomic_DNA"/>
</dbReference>